<reference evidence="4 5" key="1">
    <citation type="submission" date="2015-08" db="EMBL/GenBank/DDBJ databases">
        <title>Genome sequencing of Penicillium nordicum.</title>
        <authorList>
            <person name="Nguyen H.D."/>
            <person name="Seifert K.A."/>
        </authorList>
    </citation>
    <scope>NUCLEOTIDE SEQUENCE [LARGE SCALE GENOMIC DNA]</scope>
    <source>
        <strain evidence="4 5">DAOMC 185683</strain>
    </source>
</reference>
<dbReference type="OrthoDB" id="5973539at2759"/>
<evidence type="ECO:0000256" key="1">
    <source>
        <dbReference type="ARBA" id="ARBA00022793"/>
    </source>
</evidence>
<gene>
    <name evidence="4" type="ORF">ACN38_g4572</name>
</gene>
<evidence type="ECO:0000256" key="2">
    <source>
        <dbReference type="ARBA" id="ARBA00023239"/>
    </source>
</evidence>
<dbReference type="PANTHER" id="PTHR10067:SF13">
    <property type="entry name" value="PHOSPHATIDYLSERINE DECARBOXYLASE"/>
    <property type="match status" value="1"/>
</dbReference>
<keyword evidence="5" id="KW-1185">Reference proteome</keyword>
<dbReference type="Proteomes" id="UP000037696">
    <property type="component" value="Unassembled WGS sequence"/>
</dbReference>
<name>A0A0M8P3R5_9EURO</name>
<evidence type="ECO:0000313" key="4">
    <source>
        <dbReference type="EMBL" id="KOS44508.1"/>
    </source>
</evidence>
<dbReference type="GO" id="GO:0004609">
    <property type="term" value="F:phosphatidylserine decarboxylase activity"/>
    <property type="evidence" value="ECO:0007669"/>
    <property type="project" value="InterPro"/>
</dbReference>
<proteinExistence type="predicted"/>
<feature type="region of interest" description="Disordered" evidence="3">
    <location>
        <begin position="303"/>
        <end position="335"/>
    </location>
</feature>
<dbReference type="EMBL" id="LHQQ01000059">
    <property type="protein sequence ID" value="KOS44508.1"/>
    <property type="molecule type" value="Genomic_DNA"/>
</dbReference>
<comment type="caution">
    <text evidence="4">The sequence shown here is derived from an EMBL/GenBank/DDBJ whole genome shotgun (WGS) entry which is preliminary data.</text>
</comment>
<dbReference type="GO" id="GO:0008654">
    <property type="term" value="P:phospholipid biosynthetic process"/>
    <property type="evidence" value="ECO:0007669"/>
    <property type="project" value="InterPro"/>
</dbReference>
<evidence type="ECO:0000256" key="3">
    <source>
        <dbReference type="SAM" id="MobiDB-lite"/>
    </source>
</evidence>
<dbReference type="AlphaFoldDB" id="A0A0M8P3R5"/>
<keyword evidence="2" id="KW-0456">Lyase</keyword>
<accession>A0A0M8P3R5</accession>
<dbReference type="Pfam" id="PF02666">
    <property type="entry name" value="PS_Dcarbxylase"/>
    <property type="match status" value="1"/>
</dbReference>
<feature type="compositionally biased region" description="Acidic residues" evidence="3">
    <location>
        <begin position="309"/>
        <end position="318"/>
    </location>
</feature>
<keyword evidence="1" id="KW-0210">Decarboxylase</keyword>
<organism evidence="4 5">
    <name type="scientific">Penicillium nordicum</name>
    <dbReference type="NCBI Taxonomy" id="229535"/>
    <lineage>
        <taxon>Eukaryota</taxon>
        <taxon>Fungi</taxon>
        <taxon>Dikarya</taxon>
        <taxon>Ascomycota</taxon>
        <taxon>Pezizomycotina</taxon>
        <taxon>Eurotiomycetes</taxon>
        <taxon>Eurotiomycetidae</taxon>
        <taxon>Eurotiales</taxon>
        <taxon>Aspergillaceae</taxon>
        <taxon>Penicillium</taxon>
    </lineage>
</organism>
<sequence length="436" mass="49749">MDHTKAPTYNSKEGLVLDLKNFICRCQNRVMKFNTAIESAVDDGPEDMKAEGIITLDSYLQYCERLLRWVPNVDTTGDELLRKILVFYWVFDQPSVLGLQTPISPETSNNDLSWLSYWLVSFARQQGQFLSTPESAGLVYTFYLNPKYNSDAAFWEKPASGWQSFNHWFSREWKNINISRPVDGLSNDHVITMPAESTYAGNWPITKGEIQLKIKGVDYYHWPVKDLLQTKEDTWNEGHFTHSFLAPTDYHRQHAPVSGEVIEARVIQNQVYLQVAKNTATGRIYADRAMVRAPAEVRRRRGVRVQYESEGEEGEGGEDVSPRASNKNQDLDAPDDAGYQWCQTRGLIVIQTEKYGKVAILPIGMAQVSSVVLTVKKGDHVDKGQNISYFQFGGSDCVMVFEKRVDFQVKPKEKVKVRKQVATFENLPVVDDLQKR</sequence>
<dbReference type="InterPro" id="IPR003817">
    <property type="entry name" value="PS_Dcarbxylase"/>
</dbReference>
<dbReference type="PANTHER" id="PTHR10067">
    <property type="entry name" value="PHOSPHATIDYLSERINE DECARBOXYLASE"/>
    <property type="match status" value="1"/>
</dbReference>
<evidence type="ECO:0008006" key="6">
    <source>
        <dbReference type="Google" id="ProtNLM"/>
    </source>
</evidence>
<evidence type="ECO:0000313" key="5">
    <source>
        <dbReference type="Proteomes" id="UP000037696"/>
    </source>
</evidence>
<dbReference type="STRING" id="229535.A0A0M8P3R5"/>
<protein>
    <recommendedName>
        <fullName evidence="6">L-tryptophan decarboxylase PsiD-like domain-containing protein</fullName>
    </recommendedName>
</protein>